<gene>
    <name evidence="2" type="ORF">J2Z56_001788</name>
    <name evidence="3" type="ORF">J2Z57_001911</name>
</gene>
<dbReference type="EMBL" id="JAGGJQ010000004">
    <property type="protein sequence ID" value="MBP1839864.1"/>
    <property type="molecule type" value="Genomic_DNA"/>
</dbReference>
<sequence>MDWMVFLLGYFLFKNIIHVLPEFLYALVFGFLAGLFGAMGWKLMFTIHDNPPKLPKFPFYVQLVGAHIVFSETVAAMLQIV</sequence>
<dbReference type="Proteomes" id="UP001138672">
    <property type="component" value="Unassembled WGS sequence"/>
</dbReference>
<dbReference type="AlphaFoldDB" id="A0A9X0YMA1"/>
<keyword evidence="1" id="KW-0472">Membrane</keyword>
<comment type="caution">
    <text evidence="2">The sequence shown here is derived from an EMBL/GenBank/DDBJ whole genome shotgun (WGS) entry which is preliminary data.</text>
</comment>
<evidence type="ECO:0000313" key="3">
    <source>
        <dbReference type="EMBL" id="MDQ0335463.1"/>
    </source>
</evidence>
<keyword evidence="1" id="KW-1133">Transmembrane helix</keyword>
<keyword evidence="5" id="KW-1185">Reference proteome</keyword>
<evidence type="ECO:0000313" key="2">
    <source>
        <dbReference type="EMBL" id="MBP1839864.1"/>
    </source>
</evidence>
<name>A0A9X0YMA1_9FLAO</name>
<feature type="transmembrane region" description="Helical" evidence="1">
    <location>
        <begin position="23"/>
        <end position="45"/>
    </location>
</feature>
<accession>A0A9X0YMA1</accession>
<protein>
    <submittedName>
        <fullName evidence="2">Uncharacterized protein</fullName>
    </submittedName>
</protein>
<keyword evidence="1" id="KW-0812">Transmembrane</keyword>
<dbReference type="OrthoDB" id="673991at2"/>
<evidence type="ECO:0000256" key="1">
    <source>
        <dbReference type="SAM" id="Phobius"/>
    </source>
</evidence>
<dbReference type="EMBL" id="JAUSUU010000005">
    <property type="protein sequence ID" value="MDQ0335463.1"/>
    <property type="molecule type" value="Genomic_DNA"/>
</dbReference>
<dbReference type="Proteomes" id="UP001231587">
    <property type="component" value="Unassembled WGS sequence"/>
</dbReference>
<proteinExistence type="predicted"/>
<evidence type="ECO:0000313" key="4">
    <source>
        <dbReference type="Proteomes" id="UP001138672"/>
    </source>
</evidence>
<organism evidence="2 4">
    <name type="scientific">Formosa algae</name>
    <dbReference type="NCBI Taxonomy" id="225843"/>
    <lineage>
        <taxon>Bacteria</taxon>
        <taxon>Pseudomonadati</taxon>
        <taxon>Bacteroidota</taxon>
        <taxon>Flavobacteriia</taxon>
        <taxon>Flavobacteriales</taxon>
        <taxon>Flavobacteriaceae</taxon>
        <taxon>Formosa</taxon>
    </lineage>
</organism>
<reference evidence="2" key="1">
    <citation type="submission" date="2021-03" db="EMBL/GenBank/DDBJ databases">
        <title>Genomic Encyclopedia of Type Strains, Phase IV (KMG-IV): sequencing the most valuable type-strain genomes for metagenomic binning, comparative biology and taxonomic classification.</title>
        <authorList>
            <person name="Goeker M."/>
        </authorList>
    </citation>
    <scope>NUCLEOTIDE SEQUENCE</scope>
    <source>
        <strain evidence="2">DSM 15523</strain>
        <strain evidence="3 5">DSM 16476</strain>
    </source>
</reference>
<evidence type="ECO:0000313" key="5">
    <source>
        <dbReference type="Proteomes" id="UP001231587"/>
    </source>
</evidence>
<dbReference type="RefSeq" id="WP_157486438.1">
    <property type="nucleotide sequence ID" value="NZ_JAGGJQ010000004.1"/>
</dbReference>